<dbReference type="AlphaFoldDB" id="A0A6M2E9G3"/>
<protein>
    <submittedName>
        <fullName evidence="2">Uncharacterized protein</fullName>
    </submittedName>
</protein>
<feature type="region of interest" description="Disordered" evidence="1">
    <location>
        <begin position="1"/>
        <end position="54"/>
    </location>
</feature>
<evidence type="ECO:0000256" key="1">
    <source>
        <dbReference type="SAM" id="MobiDB-lite"/>
    </source>
</evidence>
<proteinExistence type="predicted"/>
<organism evidence="2">
    <name type="scientific">Populus davidiana</name>
    <dbReference type="NCBI Taxonomy" id="266767"/>
    <lineage>
        <taxon>Eukaryota</taxon>
        <taxon>Viridiplantae</taxon>
        <taxon>Streptophyta</taxon>
        <taxon>Embryophyta</taxon>
        <taxon>Tracheophyta</taxon>
        <taxon>Spermatophyta</taxon>
        <taxon>Magnoliopsida</taxon>
        <taxon>eudicotyledons</taxon>
        <taxon>Gunneridae</taxon>
        <taxon>Pentapetalae</taxon>
        <taxon>rosids</taxon>
        <taxon>fabids</taxon>
        <taxon>Malpighiales</taxon>
        <taxon>Salicaceae</taxon>
        <taxon>Saliceae</taxon>
        <taxon>Populus</taxon>
    </lineage>
</organism>
<reference evidence="2" key="1">
    <citation type="submission" date="2020-03" db="EMBL/GenBank/DDBJ databases">
        <authorList>
            <person name="Zhang R."/>
        </authorList>
    </citation>
    <scope>NUCLEOTIDE SEQUENCE</scope>
</reference>
<evidence type="ECO:0000313" key="2">
    <source>
        <dbReference type="EMBL" id="NUU81760.1"/>
    </source>
</evidence>
<sequence>MTVQEESKSTLSSRHKKMDLKSTNQAKTKKLSPTGYNPKRSHLASRKGEHTDRVHKQLQILQKKHPNIKEQKVVRERRNRTIKEYIYTQTQTHTDQKKNQTEKDDIPYLVFFPRQNPNGGCGEKDQWMKIGFKLIRVFHATINR</sequence>
<dbReference type="EMBL" id="GILB01001427">
    <property type="protein sequence ID" value="NUU81760.1"/>
    <property type="molecule type" value="Transcribed_RNA"/>
</dbReference>
<accession>A0A6M2E9G3</accession>
<name>A0A6M2E9G3_9ROSI</name>